<feature type="domain" description="Myb-like" evidence="4">
    <location>
        <begin position="754"/>
        <end position="807"/>
    </location>
</feature>
<dbReference type="SMART" id="SM00364">
    <property type="entry name" value="LRR_BAC"/>
    <property type="match status" value="4"/>
</dbReference>
<dbReference type="CDD" id="cd00167">
    <property type="entry name" value="SANT"/>
    <property type="match status" value="2"/>
</dbReference>
<dbReference type="Gene3D" id="3.80.10.10">
    <property type="entry name" value="Ribonuclease Inhibitor"/>
    <property type="match status" value="1"/>
</dbReference>
<keyword evidence="1" id="KW-0433">Leucine-rich repeat</keyword>
<dbReference type="PROSITE" id="PS51450">
    <property type="entry name" value="LRR"/>
    <property type="match status" value="2"/>
</dbReference>
<comment type="caution">
    <text evidence="6">The sequence shown here is derived from an EMBL/GenBank/DDBJ whole genome shotgun (WGS) entry which is preliminary data.</text>
</comment>
<dbReference type="EMBL" id="JAJJMB010002020">
    <property type="protein sequence ID" value="KAI3953759.1"/>
    <property type="molecule type" value="Genomic_DNA"/>
</dbReference>
<dbReference type="Gene3D" id="1.10.10.60">
    <property type="entry name" value="Homeodomain-like"/>
    <property type="match status" value="1"/>
</dbReference>
<dbReference type="InterPro" id="IPR000949">
    <property type="entry name" value="ELM2_dom"/>
</dbReference>
<keyword evidence="2" id="KW-0677">Repeat</keyword>
<feature type="domain" description="Myb-like" evidence="4">
    <location>
        <begin position="483"/>
        <end position="536"/>
    </location>
</feature>
<evidence type="ECO:0000256" key="1">
    <source>
        <dbReference type="ARBA" id="ARBA00022614"/>
    </source>
</evidence>
<sequence>MGCFSSKEGDSKASRIARWRSTGIVALRDSKLKIFPNEVLDMDRVVRTIDLTNNKIIDIPMGISRLINMQRLILADNLIERLPVNLGKLQSLKVLTLDGNQMTTLPDELGMLVRLERLSISRNLLTGLPETIGSLRSLSLLNVSNNKLQSLPESIGSCFSMEELQANDNYIDELPSSVCNLVHLKSLCLDNNDVKQIPLNLLKDCKALQNISLHDNPISMDQFQQLEGYQEFEMRRKKKFDKQIDSNVMMNSKGLDKNQGYLDLRIHLVLIGTIFVEVKHGVQKDSLFSVGEDGSFCKSQGGKSIINVTELPDEAHKVIETHIPAVIPSFTGVSSSASIEASTLEEAGKLSFFPEVSEAGCSKRDLVQHDELYTALLNSPPQKLVPVGSDHQAIIPQCTGSNVMADNSNLEKLVGTCLLPLSDSEALFSDDIGKGRSDNCFCSNKGGVRCVQHHIYEARCKLKESIGLEKFDTLGFYEMGEIVARKWTQDEQQLFQKIVFANPAAAGKNYWTQLSEAFPSRSMMDLVSYYFNVFMLRRRAEQNRLDITQIEHCFSFFQNANSSVGEDGACSGSQLLERVCNVTELARCVDKERETHVPLQVASCSTIEKDSRSETPVKLIFPTDVFETGCSPGPSVQHDEIYSFLLNSPPRKLVPVGSDHQAVIPEYVASNLVIDTVDLEKLIGTCLLPMPDSEEAVANYSSVGKGRPDDCTCSDRGAIRCVQYHIFEARDKLRESIGRENYAKLGFYEMGEIVARKWTEEEQQIFQNIVYLNPVSYGKNFWTQLREAFPSRNKMELVSYYFNVFMLRKRAEQNRSYWLNDNSDDDEWHRDDIDVYGIMSGKGGEVSMVESEGDQEDDTYNCNENHDGDNWFVLARAEEDDRVDDDVPDPTSVDVESKNLKKKRIGSVDTHDGQHDGPCTPDVYHHLNSTGSDQHSVSCIEGFEPTTSHIQYD</sequence>
<evidence type="ECO:0000256" key="2">
    <source>
        <dbReference type="ARBA" id="ARBA00022737"/>
    </source>
</evidence>
<dbReference type="SMART" id="SM00369">
    <property type="entry name" value="LRR_TYP"/>
    <property type="match status" value="5"/>
</dbReference>
<dbReference type="SMART" id="SM01189">
    <property type="entry name" value="ELM2"/>
    <property type="match status" value="2"/>
</dbReference>
<dbReference type="PANTHER" id="PTHR46872">
    <property type="entry name" value="DNA BINDING PROTEIN"/>
    <property type="match status" value="1"/>
</dbReference>
<keyword evidence="7" id="KW-1185">Reference proteome</keyword>
<proteinExistence type="predicted"/>
<dbReference type="InterPro" id="IPR001611">
    <property type="entry name" value="Leu-rich_rpt"/>
</dbReference>
<evidence type="ECO:0000256" key="3">
    <source>
        <dbReference type="ARBA" id="ARBA00023242"/>
    </source>
</evidence>
<dbReference type="PANTHER" id="PTHR46872:SF5">
    <property type="entry name" value="MYB-LIKE DOMAIN-CONTAINING PROTEIN"/>
    <property type="match status" value="1"/>
</dbReference>
<name>A0AAD4TB99_9MAGN</name>
<accession>A0AAD4TB99</accession>
<dbReference type="AlphaFoldDB" id="A0AAD4TB99"/>
<dbReference type="InterPro" id="IPR032675">
    <property type="entry name" value="LRR_dom_sf"/>
</dbReference>
<dbReference type="SMART" id="SM00717">
    <property type="entry name" value="SANT"/>
    <property type="match status" value="2"/>
</dbReference>
<keyword evidence="3" id="KW-0539">Nucleus</keyword>
<organism evidence="6 7">
    <name type="scientific">Papaver atlanticum</name>
    <dbReference type="NCBI Taxonomy" id="357466"/>
    <lineage>
        <taxon>Eukaryota</taxon>
        <taxon>Viridiplantae</taxon>
        <taxon>Streptophyta</taxon>
        <taxon>Embryophyta</taxon>
        <taxon>Tracheophyta</taxon>
        <taxon>Spermatophyta</taxon>
        <taxon>Magnoliopsida</taxon>
        <taxon>Ranunculales</taxon>
        <taxon>Papaveraceae</taxon>
        <taxon>Papaveroideae</taxon>
        <taxon>Papaver</taxon>
    </lineage>
</organism>
<reference evidence="6" key="1">
    <citation type="submission" date="2022-04" db="EMBL/GenBank/DDBJ databases">
        <title>A functionally conserved STORR gene fusion in Papaver species that diverged 16.8 million years ago.</title>
        <authorList>
            <person name="Catania T."/>
        </authorList>
    </citation>
    <scope>NUCLEOTIDE SEQUENCE</scope>
    <source>
        <strain evidence="6">S-188037</strain>
    </source>
</reference>
<dbReference type="InterPro" id="IPR003591">
    <property type="entry name" value="Leu-rich_rpt_typical-subtyp"/>
</dbReference>
<evidence type="ECO:0000259" key="4">
    <source>
        <dbReference type="SMART" id="SM00717"/>
    </source>
</evidence>
<dbReference type="Pfam" id="PF13855">
    <property type="entry name" value="LRR_8"/>
    <property type="match status" value="1"/>
</dbReference>
<gene>
    <name evidence="6" type="ORF">MKW98_017583</name>
</gene>
<evidence type="ECO:0000313" key="7">
    <source>
        <dbReference type="Proteomes" id="UP001202328"/>
    </source>
</evidence>
<evidence type="ECO:0000313" key="6">
    <source>
        <dbReference type="EMBL" id="KAI3953759.1"/>
    </source>
</evidence>
<dbReference type="Proteomes" id="UP001202328">
    <property type="component" value="Unassembled WGS sequence"/>
</dbReference>
<dbReference type="SUPFAM" id="SSF52058">
    <property type="entry name" value="L domain-like"/>
    <property type="match status" value="1"/>
</dbReference>
<evidence type="ECO:0000259" key="5">
    <source>
        <dbReference type="SMART" id="SM01189"/>
    </source>
</evidence>
<feature type="domain" description="ELM2" evidence="5">
    <location>
        <begin position="654"/>
        <end position="708"/>
    </location>
</feature>
<protein>
    <submittedName>
        <fullName evidence="6">Uncharacterized protein</fullName>
    </submittedName>
</protein>
<feature type="domain" description="ELM2" evidence="5">
    <location>
        <begin position="385"/>
        <end position="437"/>
    </location>
</feature>
<dbReference type="InterPro" id="IPR001005">
    <property type="entry name" value="SANT/Myb"/>
</dbReference>